<sequence length="573" mass="63074">MPGIEYGTFNSSDTCVIDCGKTLGALQAAWISGSNEYAGWLNEEEVEKPIEPRCCIMDVHQAPRCWTMDAHQAPRCSHSALMLFMDHLPCSCSHCLSRTITGQVSGCPAMVEAQKTNYIVCHHNGQRVEDSSGQREDDSSGQPGEDSSGQLGEDSSGQIEWKRRDACEKHIKNKGHIKQVQASLTTGVKRQLSIEGAIQAQKKAKDDKVEFIMDTTEMFLKANIPIEKLDNPVVRSWMGKYIKGSGDLPSASWLRREYVPKCGALAKENIKVSLANKSVAIFCDETTDRSGNCVFAILGQTEECLKACGALTCAKLYSMLAKNSDEIKVIKALGYLFDPTKLLSRPSSSDGRELERMFKDLPAFLDLQCDFQLGHKELCTLISEQIDSDYVDVVKALIGLKHKGFGRQCLGNKNLSQGSSNPWLCPSSVATRVNARSGQFPVITVYPGILPPTRLGHTFISGRRTWKCSFKRQGNKPTEATFGWSLVDKKSRRGWGAEVANTQQEGDDFELGRVNSGAAGIEPGTSEFVIQEVGPPKKPFSNGAMTVSYLSFRFECGMEKVRYEEEAASNVGK</sequence>
<gene>
    <name evidence="2" type="ORF">TCMB3V08_LOCUS8464</name>
</gene>
<dbReference type="PANTHER" id="PTHR32344">
    <property type="entry name" value="U1-TYPE DOMAIN-CONTAINING PROTEIN"/>
    <property type="match status" value="1"/>
</dbReference>
<reference evidence="2" key="1">
    <citation type="submission" date="2020-11" db="EMBL/GenBank/DDBJ databases">
        <authorList>
            <person name="Tran Van P."/>
        </authorList>
    </citation>
    <scope>NUCLEOTIDE SEQUENCE</scope>
</reference>
<dbReference type="GO" id="GO:0006357">
    <property type="term" value="P:regulation of transcription by RNA polymerase II"/>
    <property type="evidence" value="ECO:0007669"/>
    <property type="project" value="InterPro"/>
</dbReference>
<accession>A0A7R9JAS9</accession>
<feature type="compositionally biased region" description="Basic and acidic residues" evidence="1">
    <location>
        <begin position="126"/>
        <end position="138"/>
    </location>
</feature>
<organism evidence="2">
    <name type="scientific">Timema californicum</name>
    <name type="common">California timema</name>
    <name type="synonym">Walking stick</name>
    <dbReference type="NCBI Taxonomy" id="61474"/>
    <lineage>
        <taxon>Eukaryota</taxon>
        <taxon>Metazoa</taxon>
        <taxon>Ecdysozoa</taxon>
        <taxon>Arthropoda</taxon>
        <taxon>Hexapoda</taxon>
        <taxon>Insecta</taxon>
        <taxon>Pterygota</taxon>
        <taxon>Neoptera</taxon>
        <taxon>Polyneoptera</taxon>
        <taxon>Phasmatodea</taxon>
        <taxon>Timematodea</taxon>
        <taxon>Timematoidea</taxon>
        <taxon>Timematidae</taxon>
        <taxon>Timema</taxon>
    </lineage>
</organism>
<protein>
    <submittedName>
        <fullName evidence="2">(California timema) hypothetical protein</fullName>
    </submittedName>
</protein>
<evidence type="ECO:0000256" key="1">
    <source>
        <dbReference type="SAM" id="MobiDB-lite"/>
    </source>
</evidence>
<feature type="region of interest" description="Disordered" evidence="1">
    <location>
        <begin position="126"/>
        <end position="159"/>
    </location>
</feature>
<proteinExistence type="predicted"/>
<dbReference type="EMBL" id="OE183655">
    <property type="protein sequence ID" value="CAD7575887.1"/>
    <property type="molecule type" value="Genomic_DNA"/>
</dbReference>
<dbReference type="GO" id="GO:0005634">
    <property type="term" value="C:nucleus"/>
    <property type="evidence" value="ECO:0007669"/>
    <property type="project" value="InterPro"/>
</dbReference>
<dbReference type="InterPro" id="IPR033375">
    <property type="entry name" value="Cggbp1"/>
</dbReference>
<dbReference type="PANTHER" id="PTHR32344:SF1">
    <property type="entry name" value="U1-TYPE DOMAIN-CONTAINING PROTEIN"/>
    <property type="match status" value="1"/>
</dbReference>
<dbReference type="AlphaFoldDB" id="A0A7R9JAS9"/>
<name>A0A7R9JAS9_TIMCA</name>
<evidence type="ECO:0000313" key="2">
    <source>
        <dbReference type="EMBL" id="CAD7575887.1"/>
    </source>
</evidence>
<feature type="compositionally biased region" description="Polar residues" evidence="1">
    <location>
        <begin position="140"/>
        <end position="158"/>
    </location>
</feature>
<dbReference type="GO" id="GO:0003690">
    <property type="term" value="F:double-stranded DNA binding"/>
    <property type="evidence" value="ECO:0007669"/>
    <property type="project" value="InterPro"/>
</dbReference>